<protein>
    <submittedName>
        <fullName evidence="1">Bm10592</fullName>
    </submittedName>
</protein>
<dbReference type="AlphaFoldDB" id="A0A1I9G3T6"/>
<sequence length="67" mass="7807">MCVCICDADAQTQEKTYITGAARTCIRPRRMRKRGRTVNAKTYTQTLKTQKYTEAKRTHLDSCRQIH</sequence>
<reference evidence="1" key="1">
    <citation type="journal article" date="2007" name="Science">
        <title>Draft genome of the filarial nematode parasite Brugia malayi.</title>
        <authorList>
            <person name="Ghedin E."/>
            <person name="Wang S."/>
            <person name="Spiro D."/>
            <person name="Caler E."/>
            <person name="Zhao Q."/>
            <person name="Crabtree J."/>
            <person name="Allen J.E."/>
            <person name="Delcher A.L."/>
            <person name="Guiliano D.B."/>
            <person name="Miranda-Saavedra D."/>
            <person name="Angiuoli S.V."/>
            <person name="Creasy T."/>
            <person name="Amedeo P."/>
            <person name="Haas B."/>
            <person name="El-Sayed N.M."/>
            <person name="Wortman J.R."/>
            <person name="Feldblyum T."/>
            <person name="Tallon L."/>
            <person name="Schatz M."/>
            <person name="Shumway M."/>
            <person name="Koo H."/>
            <person name="Salzberg S.L."/>
            <person name="Schobel S."/>
            <person name="Pertea M."/>
            <person name="Pop M."/>
            <person name="White O."/>
            <person name="Barton G.J."/>
            <person name="Carlow C.K."/>
            <person name="Crawford M.J."/>
            <person name="Daub J."/>
            <person name="Dimmic M.W."/>
            <person name="Estes C.F."/>
            <person name="Foster J.M."/>
            <person name="Ganatra M."/>
            <person name="Gregory W.F."/>
            <person name="Johnson N.M."/>
            <person name="Jin J."/>
            <person name="Komuniecki R."/>
            <person name="Korf I."/>
            <person name="Kumar S."/>
            <person name="Laney S."/>
            <person name="Li B.W."/>
            <person name="Li W."/>
            <person name="Lindblom T.H."/>
            <person name="Lustigman S."/>
            <person name="Ma D."/>
            <person name="Maina C.V."/>
            <person name="Martin D.M."/>
            <person name="McCarter J.P."/>
            <person name="McReynolds L."/>
            <person name="Mitreva M."/>
            <person name="Nutman T.B."/>
            <person name="Parkinson J."/>
            <person name="Peregrin-Alvarez J.M."/>
            <person name="Poole C."/>
            <person name="Ren Q."/>
            <person name="Saunders L."/>
            <person name="Sluder A.E."/>
            <person name="Smith K."/>
            <person name="Stanke M."/>
            <person name="Unnasch T.R."/>
            <person name="Ware J."/>
            <person name="Wei A.D."/>
            <person name="Weil G."/>
            <person name="Williams D.J."/>
            <person name="Zhang Y."/>
            <person name="Williams S.A."/>
            <person name="Fraser-Liggett C."/>
            <person name="Slatko B."/>
            <person name="Blaxter M.L."/>
            <person name="Scott A.L."/>
        </authorList>
    </citation>
    <scope>NUCLEOTIDE SEQUENCE</scope>
    <source>
        <strain evidence="1">FR3</strain>
    </source>
</reference>
<reference evidence="1" key="2">
    <citation type="submission" date="2012-12" db="EMBL/GenBank/DDBJ databases">
        <authorList>
            <consortium name="WormBase Consortium"/>
            <person name="Ghedin E."/>
            <person name="Paulini M."/>
        </authorList>
    </citation>
    <scope>NUCLEOTIDE SEQUENCE</scope>
    <source>
        <strain evidence="1">FR3</strain>
    </source>
</reference>
<accession>A0A1I9G3T6</accession>
<dbReference type="EMBL" id="LN857000">
    <property type="protein sequence ID" value="CDP98828.1"/>
    <property type="molecule type" value="Genomic_DNA"/>
</dbReference>
<name>A0A1I9G3T6_BRUMA</name>
<gene>
    <name evidence="1" type="primary">Bm10592</name>
    <name evidence="1" type="ORF">BM_Bm10592</name>
</gene>
<evidence type="ECO:0000313" key="1">
    <source>
        <dbReference type="EMBL" id="CDP98828.1"/>
    </source>
</evidence>
<organism evidence="1">
    <name type="scientific">Brugia malayi</name>
    <name type="common">Filarial nematode worm</name>
    <dbReference type="NCBI Taxonomy" id="6279"/>
    <lineage>
        <taxon>Eukaryota</taxon>
        <taxon>Metazoa</taxon>
        <taxon>Ecdysozoa</taxon>
        <taxon>Nematoda</taxon>
        <taxon>Chromadorea</taxon>
        <taxon>Rhabditida</taxon>
        <taxon>Spirurina</taxon>
        <taxon>Spiruromorpha</taxon>
        <taxon>Filarioidea</taxon>
        <taxon>Onchocercidae</taxon>
        <taxon>Brugia</taxon>
    </lineage>
</organism>
<proteinExistence type="predicted"/>